<protein>
    <submittedName>
        <fullName evidence="2">Uncharacterized protein</fullName>
    </submittedName>
</protein>
<organism evidence="2 3">
    <name type="scientific">Dendrobium chrysotoxum</name>
    <name type="common">Orchid</name>
    <dbReference type="NCBI Taxonomy" id="161865"/>
    <lineage>
        <taxon>Eukaryota</taxon>
        <taxon>Viridiplantae</taxon>
        <taxon>Streptophyta</taxon>
        <taxon>Embryophyta</taxon>
        <taxon>Tracheophyta</taxon>
        <taxon>Spermatophyta</taxon>
        <taxon>Magnoliopsida</taxon>
        <taxon>Liliopsida</taxon>
        <taxon>Asparagales</taxon>
        <taxon>Orchidaceae</taxon>
        <taxon>Epidendroideae</taxon>
        <taxon>Malaxideae</taxon>
        <taxon>Dendrobiinae</taxon>
        <taxon>Dendrobium</taxon>
    </lineage>
</organism>
<evidence type="ECO:0000313" key="3">
    <source>
        <dbReference type="Proteomes" id="UP000775213"/>
    </source>
</evidence>
<evidence type="ECO:0000313" key="2">
    <source>
        <dbReference type="EMBL" id="KAH0467822.1"/>
    </source>
</evidence>
<comment type="caution">
    <text evidence="2">The sequence shown here is derived from an EMBL/GenBank/DDBJ whole genome shotgun (WGS) entry which is preliminary data.</text>
</comment>
<evidence type="ECO:0000256" key="1">
    <source>
        <dbReference type="SAM" id="MobiDB-lite"/>
    </source>
</evidence>
<feature type="compositionally biased region" description="Basic and acidic residues" evidence="1">
    <location>
        <begin position="100"/>
        <end position="132"/>
    </location>
</feature>
<dbReference type="EMBL" id="JAGFBR010000004">
    <property type="protein sequence ID" value="KAH0467822.1"/>
    <property type="molecule type" value="Genomic_DNA"/>
</dbReference>
<sequence length="177" mass="20026">MRILKVPDIEHLLFEVCHLSRYIEEEFLFKVGLSFHAGRSDARMLKLTSKVPEPPAPTSKVAPKQSTRGEDPQVLKKKRLEGTTPNTDKALPDSSPTKFHTPEEDQKDSKEKTASLEAKDKRSQTLIAEKEAALSGSKPSKDHDQEARDHIYDIEVKALEQQCIKDRFIRGFLKGFA</sequence>
<feature type="region of interest" description="Disordered" evidence="1">
    <location>
        <begin position="47"/>
        <end position="147"/>
    </location>
</feature>
<gene>
    <name evidence="2" type="ORF">IEQ34_002855</name>
</gene>
<keyword evidence="3" id="KW-1185">Reference proteome</keyword>
<name>A0AAV7HJ41_DENCH</name>
<dbReference type="Proteomes" id="UP000775213">
    <property type="component" value="Unassembled WGS sequence"/>
</dbReference>
<dbReference type="AlphaFoldDB" id="A0AAV7HJ41"/>
<reference evidence="2 3" key="1">
    <citation type="journal article" date="2021" name="Hortic Res">
        <title>Chromosome-scale assembly of the Dendrobium chrysotoxum genome enhances the understanding of orchid evolution.</title>
        <authorList>
            <person name="Zhang Y."/>
            <person name="Zhang G.Q."/>
            <person name="Zhang D."/>
            <person name="Liu X.D."/>
            <person name="Xu X.Y."/>
            <person name="Sun W.H."/>
            <person name="Yu X."/>
            <person name="Zhu X."/>
            <person name="Wang Z.W."/>
            <person name="Zhao X."/>
            <person name="Zhong W.Y."/>
            <person name="Chen H."/>
            <person name="Yin W.L."/>
            <person name="Huang T."/>
            <person name="Niu S.C."/>
            <person name="Liu Z.J."/>
        </authorList>
    </citation>
    <scope>NUCLEOTIDE SEQUENCE [LARGE SCALE GENOMIC DNA]</scope>
    <source>
        <strain evidence="2">Lindl</strain>
    </source>
</reference>
<proteinExistence type="predicted"/>
<accession>A0AAV7HJ41</accession>